<evidence type="ECO:0000313" key="3">
    <source>
        <dbReference type="EMBL" id="MFL9845571.1"/>
    </source>
</evidence>
<dbReference type="InterPro" id="IPR029058">
    <property type="entry name" value="AB_hydrolase_fold"/>
</dbReference>
<dbReference type="SUPFAM" id="SSF53474">
    <property type="entry name" value="alpha/beta-Hydrolases"/>
    <property type="match status" value="1"/>
</dbReference>
<dbReference type="RefSeq" id="WP_408085853.1">
    <property type="nucleotide sequence ID" value="NZ_JBELPZ010000018.1"/>
</dbReference>
<keyword evidence="3" id="KW-0378">Hydrolase</keyword>
<evidence type="ECO:0000256" key="1">
    <source>
        <dbReference type="SAM" id="Phobius"/>
    </source>
</evidence>
<dbReference type="EMBL" id="JBELPZ010000018">
    <property type="protein sequence ID" value="MFL9845571.1"/>
    <property type="molecule type" value="Genomic_DNA"/>
</dbReference>
<gene>
    <name evidence="3" type="ORF">ABS766_14195</name>
</gene>
<dbReference type="GO" id="GO:0016787">
    <property type="term" value="F:hydrolase activity"/>
    <property type="evidence" value="ECO:0007669"/>
    <property type="project" value="UniProtKB-KW"/>
</dbReference>
<organism evidence="3 4">
    <name type="scientific">Flavobacterium rhizosphaerae</name>
    <dbReference type="NCBI Taxonomy" id="3163298"/>
    <lineage>
        <taxon>Bacteria</taxon>
        <taxon>Pseudomonadati</taxon>
        <taxon>Bacteroidota</taxon>
        <taxon>Flavobacteriia</taxon>
        <taxon>Flavobacteriales</taxon>
        <taxon>Flavobacteriaceae</taxon>
        <taxon>Flavobacterium</taxon>
    </lineage>
</organism>
<reference evidence="3 4" key="1">
    <citation type="submission" date="2024-06" db="EMBL/GenBank/DDBJ databases">
        <authorList>
            <person name="Kaempfer P."/>
            <person name="Viver T."/>
        </authorList>
    </citation>
    <scope>NUCLEOTIDE SEQUENCE [LARGE SCALE GENOMIC DNA]</scope>
    <source>
        <strain evidence="3 4">ST-119</strain>
    </source>
</reference>
<dbReference type="InterPro" id="IPR052920">
    <property type="entry name" value="DNA-binding_regulatory"/>
</dbReference>
<feature type="transmembrane region" description="Helical" evidence="1">
    <location>
        <begin position="12"/>
        <end position="32"/>
    </location>
</feature>
<sequence length="315" mass="35486">MPFSKKRFIKRTLWFLLIFFILNNIIAIFHAYKFTHFDETATTHFTPEGKTTGEKLKFILFGAAMPRPKNTITPQQPYETVYIKSNVKLESWYIKADNPKGTVLLFHGYQADKSSLVPAAEALFKMGYNVLLTDFMGSGGSGGNSTTIGVTEAQEVKDCFEYIKQKGEKKIYLYGNSMGSVAIMRAIDKFGIKPTAIMLACPFGTFYKTVCVRFRLIGIPEFPVAGMLTFWGGVVNGFWAFGNNPEVYAKNITFPTLLMWGKKDNRVSREETDTIFANLNGPKTLKIYPEAGHTGYLETNPDEWIKSVSSFLSHN</sequence>
<dbReference type="InterPro" id="IPR022742">
    <property type="entry name" value="Hydrolase_4"/>
</dbReference>
<evidence type="ECO:0000313" key="4">
    <source>
        <dbReference type="Proteomes" id="UP001629156"/>
    </source>
</evidence>
<keyword evidence="1" id="KW-1133">Transmembrane helix</keyword>
<keyword evidence="1" id="KW-0812">Transmembrane</keyword>
<keyword evidence="1" id="KW-0472">Membrane</keyword>
<name>A0ABW8YZ35_9FLAO</name>
<dbReference type="PANTHER" id="PTHR43358:SF4">
    <property type="entry name" value="ALPHA_BETA HYDROLASE FOLD-1 DOMAIN-CONTAINING PROTEIN"/>
    <property type="match status" value="1"/>
</dbReference>
<accession>A0ABW8YZ35</accession>
<dbReference type="Gene3D" id="3.40.50.1820">
    <property type="entry name" value="alpha/beta hydrolase"/>
    <property type="match status" value="1"/>
</dbReference>
<dbReference type="Proteomes" id="UP001629156">
    <property type="component" value="Unassembled WGS sequence"/>
</dbReference>
<dbReference type="Pfam" id="PF12146">
    <property type="entry name" value="Hydrolase_4"/>
    <property type="match status" value="1"/>
</dbReference>
<proteinExistence type="predicted"/>
<protein>
    <submittedName>
        <fullName evidence="3">Alpha/beta hydrolase</fullName>
    </submittedName>
</protein>
<evidence type="ECO:0000259" key="2">
    <source>
        <dbReference type="Pfam" id="PF12146"/>
    </source>
</evidence>
<dbReference type="PANTHER" id="PTHR43358">
    <property type="entry name" value="ALPHA/BETA-HYDROLASE"/>
    <property type="match status" value="1"/>
</dbReference>
<feature type="domain" description="Serine aminopeptidase S33" evidence="2">
    <location>
        <begin position="98"/>
        <end position="203"/>
    </location>
</feature>
<comment type="caution">
    <text evidence="3">The sequence shown here is derived from an EMBL/GenBank/DDBJ whole genome shotgun (WGS) entry which is preliminary data.</text>
</comment>
<keyword evidence="4" id="KW-1185">Reference proteome</keyword>